<dbReference type="KEGG" id="ker:91105198"/>
<feature type="region of interest" description="Disordered" evidence="1">
    <location>
        <begin position="459"/>
        <end position="521"/>
    </location>
</feature>
<dbReference type="EMBL" id="CP144090">
    <property type="protein sequence ID" value="WWD08286.1"/>
    <property type="molecule type" value="Genomic_DNA"/>
</dbReference>
<evidence type="ECO:0000313" key="3">
    <source>
        <dbReference type="Proteomes" id="UP001358614"/>
    </source>
</evidence>
<feature type="compositionally biased region" description="Polar residues" evidence="1">
    <location>
        <begin position="459"/>
        <end position="471"/>
    </location>
</feature>
<dbReference type="AlphaFoldDB" id="A0AAX4KPG5"/>
<protein>
    <submittedName>
        <fullName evidence="2">Uncharacterized protein</fullName>
    </submittedName>
</protein>
<reference evidence="2 3" key="1">
    <citation type="submission" date="2024-01" db="EMBL/GenBank/DDBJ databases">
        <title>Comparative genomics of Cryptococcus and Kwoniella reveals pathogenesis evolution and contrasting modes of karyotype evolution via chromosome fusion or intercentromeric recombination.</title>
        <authorList>
            <person name="Coelho M.A."/>
            <person name="David-Palma M."/>
            <person name="Shea T."/>
            <person name="Bowers K."/>
            <person name="McGinley-Smith S."/>
            <person name="Mohammad A.W."/>
            <person name="Gnirke A."/>
            <person name="Yurkov A.M."/>
            <person name="Nowrousian M."/>
            <person name="Sun S."/>
            <person name="Cuomo C.A."/>
            <person name="Heitman J."/>
        </authorList>
    </citation>
    <scope>NUCLEOTIDE SEQUENCE [LARGE SCALE GENOMIC DNA]</scope>
    <source>
        <strain evidence="2 3">PYCC6329</strain>
    </source>
</reference>
<evidence type="ECO:0000313" key="2">
    <source>
        <dbReference type="EMBL" id="WWD08286.1"/>
    </source>
</evidence>
<feature type="compositionally biased region" description="Low complexity" evidence="1">
    <location>
        <begin position="245"/>
        <end position="257"/>
    </location>
</feature>
<gene>
    <name evidence="2" type="ORF">V865_006397</name>
</gene>
<proteinExistence type="predicted"/>
<dbReference type="GeneID" id="91105198"/>
<keyword evidence="3" id="KW-1185">Reference proteome</keyword>
<feature type="compositionally biased region" description="Basic and acidic residues" evidence="1">
    <location>
        <begin position="1"/>
        <end position="11"/>
    </location>
</feature>
<feature type="region of interest" description="Disordered" evidence="1">
    <location>
        <begin position="234"/>
        <end position="263"/>
    </location>
</feature>
<accession>A0AAX4KPG5</accession>
<dbReference type="RefSeq" id="XP_066086253.1">
    <property type="nucleotide sequence ID" value="XM_066230156.1"/>
</dbReference>
<feature type="region of interest" description="Disordered" evidence="1">
    <location>
        <begin position="1"/>
        <end position="25"/>
    </location>
</feature>
<organism evidence="2 3">
    <name type="scientific">Kwoniella europaea PYCC6329</name>
    <dbReference type="NCBI Taxonomy" id="1423913"/>
    <lineage>
        <taxon>Eukaryota</taxon>
        <taxon>Fungi</taxon>
        <taxon>Dikarya</taxon>
        <taxon>Basidiomycota</taxon>
        <taxon>Agaricomycotina</taxon>
        <taxon>Tremellomycetes</taxon>
        <taxon>Tremellales</taxon>
        <taxon>Cryptococcaceae</taxon>
        <taxon>Kwoniella</taxon>
    </lineage>
</organism>
<name>A0AAX4KPG5_9TREE</name>
<sequence length="521" mass="57771">MSSQAGKDKSLQHTLFSSDEEEEDVGEKAVVFKRNRQDFGGWNTNGYPTTSASGIEEVIDFSSMVSQALDERIAQKQYKNPSVVDLRPLLGDCSNANCTLSKANQDPLGHRSARTKDAIFTNLHSEGRSSLFNNLYHYGAPYCDDHLPFSMKNLTWQNSLKPTDLTTCTLSIVGTEDDSRWGKWPLNVPYAGPEGTANEKHDQFVCSFRCAFDCLTKTDQDNTKVRIDHDGKLITKPPKRRSVKSTTAASASGSSTGVPTLEPDVEIPAPDRMITDLTHDHWTDGPIGQVYADYIPPPQDHSYTQIEPSFLQKGNTHEGRVDWLKSEQAKMVEHNNNRYGLYLESEFRYLQFKSENPDLTRTDEVCYYSKCPSQISRIVGKEHLWQLNVKTTDGQLKGTCSHEHHAEAMVEEMGRQSSEDRFKSFLQAQRSSTGTGNASAPANPFFSVMTGFSGLPQYTSSYTGSPTQSQGGFEPPKRRRTGGGSVRSDSGDYSVDGYAMSHAGSASGRFFPPSSMGPPRI</sequence>
<dbReference type="Proteomes" id="UP001358614">
    <property type="component" value="Chromosome 2"/>
</dbReference>
<evidence type="ECO:0000256" key="1">
    <source>
        <dbReference type="SAM" id="MobiDB-lite"/>
    </source>
</evidence>